<sequence length="176" mass="20346">MMASKMISKFDKYWEVINMILSVASVLDPRRKMECVSLYFHVLHGDSGDDECEKVKQFLLDLALDYEYDVYYKESSSVAPSCILNDKGKRPMTDLDDVEGLWAKHVSTQPTKKGCKFEVEAYLEEDRIVVDDNKFNLLTWWNAETSILPSLELLGIFLRCPFLPLLRRVLLVPVVE</sequence>
<dbReference type="Pfam" id="PF14372">
    <property type="entry name" value="hAT-like_RNase-H"/>
    <property type="match status" value="1"/>
</dbReference>
<keyword evidence="3" id="KW-1185">Reference proteome</keyword>
<dbReference type="PANTHER" id="PTHR23272:SF187">
    <property type="entry name" value="AC9 TRANSPOSASE-RELATED"/>
    <property type="match status" value="1"/>
</dbReference>
<dbReference type="OMA" id="WNAETSI"/>
<dbReference type="SUPFAM" id="SSF53098">
    <property type="entry name" value="Ribonuclease H-like"/>
    <property type="match status" value="1"/>
</dbReference>
<feature type="domain" description="hAT-like transposase RNase-H fold" evidence="1">
    <location>
        <begin position="2"/>
        <end position="66"/>
    </location>
</feature>
<dbReference type="Gramene" id="AUR62036952-RA">
    <property type="protein sequence ID" value="AUR62036952-RA:cds"/>
    <property type="gene ID" value="AUR62036952"/>
</dbReference>
<dbReference type="PANTHER" id="PTHR23272">
    <property type="entry name" value="BED FINGER-RELATED"/>
    <property type="match status" value="1"/>
</dbReference>
<dbReference type="GO" id="GO:0003677">
    <property type="term" value="F:DNA binding"/>
    <property type="evidence" value="ECO:0007669"/>
    <property type="project" value="InterPro"/>
</dbReference>
<name>A0A803MXM2_CHEQI</name>
<proteinExistence type="predicted"/>
<dbReference type="EnsemblPlants" id="AUR62036952-RA">
    <property type="protein sequence ID" value="AUR62036952-RA:cds"/>
    <property type="gene ID" value="AUR62036952"/>
</dbReference>
<organism evidence="2 3">
    <name type="scientific">Chenopodium quinoa</name>
    <name type="common">Quinoa</name>
    <dbReference type="NCBI Taxonomy" id="63459"/>
    <lineage>
        <taxon>Eukaryota</taxon>
        <taxon>Viridiplantae</taxon>
        <taxon>Streptophyta</taxon>
        <taxon>Embryophyta</taxon>
        <taxon>Tracheophyta</taxon>
        <taxon>Spermatophyta</taxon>
        <taxon>Magnoliopsida</taxon>
        <taxon>eudicotyledons</taxon>
        <taxon>Gunneridae</taxon>
        <taxon>Pentapetalae</taxon>
        <taxon>Caryophyllales</taxon>
        <taxon>Chenopodiaceae</taxon>
        <taxon>Chenopodioideae</taxon>
        <taxon>Atripliceae</taxon>
        <taxon>Chenopodium</taxon>
    </lineage>
</organism>
<evidence type="ECO:0000313" key="3">
    <source>
        <dbReference type="Proteomes" id="UP000596660"/>
    </source>
</evidence>
<dbReference type="InterPro" id="IPR012337">
    <property type="entry name" value="RNaseH-like_sf"/>
</dbReference>
<reference evidence="2" key="2">
    <citation type="submission" date="2021-03" db="UniProtKB">
        <authorList>
            <consortium name="EnsemblPlants"/>
        </authorList>
    </citation>
    <scope>IDENTIFICATION</scope>
</reference>
<accession>A0A803MXM2</accession>
<protein>
    <recommendedName>
        <fullName evidence="1">hAT-like transposase RNase-H fold domain-containing protein</fullName>
    </recommendedName>
</protein>
<dbReference type="InterPro" id="IPR025525">
    <property type="entry name" value="hAT-like_transposase_RNase-H"/>
</dbReference>
<evidence type="ECO:0000313" key="2">
    <source>
        <dbReference type="EnsemblPlants" id="AUR62036952-RA:cds"/>
    </source>
</evidence>
<evidence type="ECO:0000259" key="1">
    <source>
        <dbReference type="Pfam" id="PF14372"/>
    </source>
</evidence>
<dbReference type="Proteomes" id="UP000596660">
    <property type="component" value="Unplaced"/>
</dbReference>
<reference evidence="2" key="1">
    <citation type="journal article" date="2017" name="Nature">
        <title>The genome of Chenopodium quinoa.</title>
        <authorList>
            <person name="Jarvis D.E."/>
            <person name="Ho Y.S."/>
            <person name="Lightfoot D.J."/>
            <person name="Schmoeckel S.M."/>
            <person name="Li B."/>
            <person name="Borm T.J.A."/>
            <person name="Ohyanagi H."/>
            <person name="Mineta K."/>
            <person name="Michell C.T."/>
            <person name="Saber N."/>
            <person name="Kharbatia N.M."/>
            <person name="Rupper R.R."/>
            <person name="Sharp A.R."/>
            <person name="Dally N."/>
            <person name="Boughton B.A."/>
            <person name="Woo Y.H."/>
            <person name="Gao G."/>
            <person name="Schijlen E.G.W.M."/>
            <person name="Guo X."/>
            <person name="Momin A.A."/>
            <person name="Negrao S."/>
            <person name="Al-Babili S."/>
            <person name="Gehring C."/>
            <person name="Roessner U."/>
            <person name="Jung C."/>
            <person name="Murphy K."/>
            <person name="Arold S.T."/>
            <person name="Gojobori T."/>
            <person name="van der Linden C.G."/>
            <person name="van Loo E.N."/>
            <person name="Jellen E.N."/>
            <person name="Maughan P.J."/>
            <person name="Tester M."/>
        </authorList>
    </citation>
    <scope>NUCLEOTIDE SEQUENCE [LARGE SCALE GENOMIC DNA]</scope>
    <source>
        <strain evidence="2">cv. PI 614886</strain>
    </source>
</reference>
<dbReference type="AlphaFoldDB" id="A0A803MXM2"/>